<dbReference type="InterPro" id="IPR053925">
    <property type="entry name" value="RecX_HTH_3rd"/>
</dbReference>
<dbReference type="Pfam" id="PF02631">
    <property type="entry name" value="RecX_HTH2"/>
    <property type="match status" value="1"/>
</dbReference>
<dbReference type="Proteomes" id="UP000297565">
    <property type="component" value="Unassembled WGS sequence"/>
</dbReference>
<dbReference type="InterPro" id="IPR036388">
    <property type="entry name" value="WH-like_DNA-bd_sf"/>
</dbReference>
<evidence type="ECO:0000256" key="2">
    <source>
        <dbReference type="ARBA" id="ARBA00009695"/>
    </source>
</evidence>
<evidence type="ECO:0000256" key="4">
    <source>
        <dbReference type="ARBA" id="ARBA00022490"/>
    </source>
</evidence>
<dbReference type="AlphaFoldDB" id="A0AAX2RZU7"/>
<dbReference type="Gene3D" id="1.10.10.10">
    <property type="entry name" value="Winged helix-like DNA-binding domain superfamily/Winged helix DNA-binding domain"/>
    <property type="match status" value="3"/>
</dbReference>
<sequence length="154" mass="18511">MSSLALGYVMSLLARREYSEFELRCKMQEKRFTEQEIAQTLAHCQQKNWQNDKRFAENYLYHRAKRGYGLQRIKQELHQLKGIQAELIDEIAQESEIDWCKIVLQVLNKKFPQYRNKQDSKTKQKIWRYMLSHGFSPDEFSNYIGVGEDDYFLD</sequence>
<dbReference type="PANTHER" id="PTHR33602:SF1">
    <property type="entry name" value="REGULATORY PROTEIN RECX FAMILY PROTEIN"/>
    <property type="match status" value="1"/>
</dbReference>
<dbReference type="NCBIfam" id="NF001057">
    <property type="entry name" value="PRK00117.3-3"/>
    <property type="match status" value="1"/>
</dbReference>
<dbReference type="HAMAP" id="MF_01114">
    <property type="entry name" value="RecX"/>
    <property type="match status" value="1"/>
</dbReference>
<comment type="similarity">
    <text evidence="2 5">Belongs to the RecX family.</text>
</comment>
<evidence type="ECO:0000256" key="3">
    <source>
        <dbReference type="ARBA" id="ARBA00018111"/>
    </source>
</evidence>
<dbReference type="RefSeq" id="WP_132994772.1">
    <property type="nucleotide sequence ID" value="NZ_CP066562.1"/>
</dbReference>
<name>A0AAX2RZU7_HISSO</name>
<gene>
    <name evidence="5 9" type="primary">recX</name>
    <name evidence="9" type="ORF">E2R48_04085</name>
</gene>
<dbReference type="EMBL" id="SNRV01000006">
    <property type="protein sequence ID" value="TEW30313.1"/>
    <property type="molecule type" value="Genomic_DNA"/>
</dbReference>
<comment type="function">
    <text evidence="5">Modulates RecA activity.</text>
</comment>
<organism evidence="9 10">
    <name type="scientific">Histophilus somni</name>
    <name type="common">Haemophilus somnus</name>
    <dbReference type="NCBI Taxonomy" id="731"/>
    <lineage>
        <taxon>Bacteria</taxon>
        <taxon>Pseudomonadati</taxon>
        <taxon>Pseudomonadota</taxon>
        <taxon>Gammaproteobacteria</taxon>
        <taxon>Pasteurellales</taxon>
        <taxon>Pasteurellaceae</taxon>
        <taxon>Histophilus</taxon>
    </lineage>
</organism>
<protein>
    <recommendedName>
        <fullName evidence="3 5">Regulatory protein RecX</fullName>
    </recommendedName>
</protein>
<evidence type="ECO:0000313" key="10">
    <source>
        <dbReference type="Proteomes" id="UP000297565"/>
    </source>
</evidence>
<evidence type="ECO:0000259" key="8">
    <source>
        <dbReference type="Pfam" id="PF21982"/>
    </source>
</evidence>
<evidence type="ECO:0000259" key="7">
    <source>
        <dbReference type="Pfam" id="PF21981"/>
    </source>
</evidence>
<keyword evidence="4 5" id="KW-0963">Cytoplasm</keyword>
<dbReference type="Pfam" id="PF21981">
    <property type="entry name" value="RecX_HTH3"/>
    <property type="match status" value="1"/>
</dbReference>
<evidence type="ECO:0000256" key="5">
    <source>
        <dbReference type="HAMAP-Rule" id="MF_01114"/>
    </source>
</evidence>
<dbReference type="GO" id="GO:0006282">
    <property type="term" value="P:regulation of DNA repair"/>
    <property type="evidence" value="ECO:0007669"/>
    <property type="project" value="UniProtKB-UniRule"/>
</dbReference>
<dbReference type="InterPro" id="IPR003783">
    <property type="entry name" value="Regulatory_RecX"/>
</dbReference>
<dbReference type="PANTHER" id="PTHR33602">
    <property type="entry name" value="REGULATORY PROTEIN RECX FAMILY PROTEIN"/>
    <property type="match status" value="1"/>
</dbReference>
<feature type="domain" description="RecX second three-helical" evidence="6">
    <location>
        <begin position="51"/>
        <end position="90"/>
    </location>
</feature>
<comment type="caution">
    <text evidence="9">The sequence shown here is derived from an EMBL/GenBank/DDBJ whole genome shotgun (WGS) entry which is preliminary data.</text>
</comment>
<dbReference type="Pfam" id="PF21982">
    <property type="entry name" value="RecX_HTH1"/>
    <property type="match status" value="1"/>
</dbReference>
<dbReference type="InterPro" id="IPR053926">
    <property type="entry name" value="RecX_HTH_1st"/>
</dbReference>
<evidence type="ECO:0000259" key="6">
    <source>
        <dbReference type="Pfam" id="PF02631"/>
    </source>
</evidence>
<proteinExistence type="inferred from homology"/>
<comment type="subcellular location">
    <subcellularLocation>
        <location evidence="1 5">Cytoplasm</location>
    </subcellularLocation>
</comment>
<dbReference type="GO" id="GO:0005737">
    <property type="term" value="C:cytoplasm"/>
    <property type="evidence" value="ECO:0007669"/>
    <property type="project" value="UniProtKB-SubCell"/>
</dbReference>
<accession>A0AAX2RZU7</accession>
<feature type="domain" description="RecX third three-helical" evidence="7">
    <location>
        <begin position="103"/>
        <end position="139"/>
    </location>
</feature>
<reference evidence="9 10" key="1">
    <citation type="submission" date="2019-03" db="EMBL/GenBank/DDBJ databases">
        <title>Horizontal Gene Transfer Machinery in Histophilus somni.</title>
        <authorList>
            <person name="Mostafa Nazari M."/>
            <person name="Liljebjelke K."/>
        </authorList>
    </citation>
    <scope>NUCLEOTIDE SEQUENCE [LARGE SCALE GENOMIC DNA]</scope>
    <source>
        <strain evidence="9 10">UOC-EPH-KLM-04</strain>
    </source>
</reference>
<dbReference type="InterPro" id="IPR053924">
    <property type="entry name" value="RecX_HTH_2nd"/>
</dbReference>
<evidence type="ECO:0000313" key="9">
    <source>
        <dbReference type="EMBL" id="TEW30313.1"/>
    </source>
</evidence>
<evidence type="ECO:0000256" key="1">
    <source>
        <dbReference type="ARBA" id="ARBA00004496"/>
    </source>
</evidence>
<feature type="domain" description="RecX first three-helical" evidence="8">
    <location>
        <begin position="5"/>
        <end position="44"/>
    </location>
</feature>